<evidence type="ECO:0000313" key="2">
    <source>
        <dbReference type="Proteomes" id="UP001488838"/>
    </source>
</evidence>
<proteinExistence type="predicted"/>
<accession>A0AAW0K4Y8</accession>
<comment type="caution">
    <text evidence="1">The sequence shown here is derived from an EMBL/GenBank/DDBJ whole genome shotgun (WGS) entry which is preliminary data.</text>
</comment>
<dbReference type="AlphaFoldDB" id="A0AAW0K4Y8"/>
<organism evidence="1 2">
    <name type="scientific">Myodes glareolus</name>
    <name type="common">Bank vole</name>
    <name type="synonym">Clethrionomys glareolus</name>
    <dbReference type="NCBI Taxonomy" id="447135"/>
    <lineage>
        <taxon>Eukaryota</taxon>
        <taxon>Metazoa</taxon>
        <taxon>Chordata</taxon>
        <taxon>Craniata</taxon>
        <taxon>Vertebrata</taxon>
        <taxon>Euteleostomi</taxon>
        <taxon>Mammalia</taxon>
        <taxon>Eutheria</taxon>
        <taxon>Euarchontoglires</taxon>
        <taxon>Glires</taxon>
        <taxon>Rodentia</taxon>
        <taxon>Myomorpha</taxon>
        <taxon>Muroidea</taxon>
        <taxon>Cricetidae</taxon>
        <taxon>Arvicolinae</taxon>
        <taxon>Myodes</taxon>
    </lineage>
</organism>
<reference evidence="1 2" key="1">
    <citation type="journal article" date="2023" name="bioRxiv">
        <title>Conserved and derived expression patterns and positive selection on dental genes reveal complex evolutionary context of ever-growing rodent molars.</title>
        <authorList>
            <person name="Calamari Z.T."/>
            <person name="Song A."/>
            <person name="Cohen E."/>
            <person name="Akter M."/>
            <person name="Roy R.D."/>
            <person name="Hallikas O."/>
            <person name="Christensen M.M."/>
            <person name="Li P."/>
            <person name="Marangoni P."/>
            <person name="Jernvall J."/>
            <person name="Klein O.D."/>
        </authorList>
    </citation>
    <scope>NUCLEOTIDE SEQUENCE [LARGE SCALE GENOMIC DNA]</scope>
    <source>
        <strain evidence="1">V071</strain>
    </source>
</reference>
<name>A0AAW0K4Y8_MYOGA</name>
<keyword evidence="2" id="KW-1185">Reference proteome</keyword>
<evidence type="ECO:0000313" key="1">
    <source>
        <dbReference type="EMBL" id="KAK7834022.1"/>
    </source>
</evidence>
<dbReference type="PROSITE" id="PS51257">
    <property type="entry name" value="PROKAR_LIPOPROTEIN"/>
    <property type="match status" value="1"/>
</dbReference>
<dbReference type="Proteomes" id="UP001488838">
    <property type="component" value="Unassembled WGS sequence"/>
</dbReference>
<gene>
    <name evidence="1" type="ORF">U0070_005003</name>
</gene>
<dbReference type="EMBL" id="JBBHLL010000005">
    <property type="protein sequence ID" value="KAK7834022.1"/>
    <property type="molecule type" value="Genomic_DNA"/>
</dbReference>
<sequence>MTIQRQQIRNQVATAMSVACSITVDHKDIIYNVSFNFHRYQKASAPATDQNVETGIALRDERRAVTCMVCHTAHPECGQEEDARHQMLWIPASALQTTGSGSTSPVHAMAEVRGFAFDSLGFITGVRNHRLDQSFYYSENTTNNAKLKL</sequence>
<protein>
    <submittedName>
        <fullName evidence="1">Uncharacterized protein</fullName>
    </submittedName>
</protein>